<evidence type="ECO:0000313" key="1">
    <source>
        <dbReference type="EMBL" id="KAJ8557950.1"/>
    </source>
</evidence>
<gene>
    <name evidence="1" type="ORF">K7X08_004716</name>
</gene>
<accession>A0A9Q1MEF5</accession>
<sequence>MLTAAIHLYNHRANSFSHCPLNWDGGTIEVILLFMLRNLIPPLLPKVTQKKASTLVARVCQSSAMEDYNRRALDLG</sequence>
<comment type="caution">
    <text evidence="1">The sequence shown here is derived from an EMBL/GenBank/DDBJ whole genome shotgun (WGS) entry which is preliminary data.</text>
</comment>
<dbReference type="EMBL" id="JAJAGQ010000007">
    <property type="protein sequence ID" value="KAJ8557950.1"/>
    <property type="molecule type" value="Genomic_DNA"/>
</dbReference>
<evidence type="ECO:0000313" key="2">
    <source>
        <dbReference type="Proteomes" id="UP001152561"/>
    </source>
</evidence>
<name>A0A9Q1MEF5_9SOLA</name>
<dbReference type="Proteomes" id="UP001152561">
    <property type="component" value="Unassembled WGS sequence"/>
</dbReference>
<reference evidence="2" key="1">
    <citation type="journal article" date="2023" name="Proc. Natl. Acad. Sci. U.S.A.">
        <title>Genomic and structural basis for evolution of tropane alkaloid biosynthesis.</title>
        <authorList>
            <person name="Wanga Y.-J."/>
            <person name="Taina T."/>
            <person name="Yua J.-Y."/>
            <person name="Lia J."/>
            <person name="Xua B."/>
            <person name="Chenc J."/>
            <person name="D'Auriad J.C."/>
            <person name="Huanga J.-P."/>
            <person name="Huanga S.-X."/>
        </authorList>
    </citation>
    <scope>NUCLEOTIDE SEQUENCE [LARGE SCALE GENOMIC DNA]</scope>
    <source>
        <strain evidence="2">cv. KIB-2019</strain>
    </source>
</reference>
<organism evidence="1 2">
    <name type="scientific">Anisodus acutangulus</name>
    <dbReference type="NCBI Taxonomy" id="402998"/>
    <lineage>
        <taxon>Eukaryota</taxon>
        <taxon>Viridiplantae</taxon>
        <taxon>Streptophyta</taxon>
        <taxon>Embryophyta</taxon>
        <taxon>Tracheophyta</taxon>
        <taxon>Spermatophyta</taxon>
        <taxon>Magnoliopsida</taxon>
        <taxon>eudicotyledons</taxon>
        <taxon>Gunneridae</taxon>
        <taxon>Pentapetalae</taxon>
        <taxon>asterids</taxon>
        <taxon>lamiids</taxon>
        <taxon>Solanales</taxon>
        <taxon>Solanaceae</taxon>
        <taxon>Solanoideae</taxon>
        <taxon>Hyoscyameae</taxon>
        <taxon>Anisodus</taxon>
    </lineage>
</organism>
<keyword evidence="2" id="KW-1185">Reference proteome</keyword>
<dbReference type="AlphaFoldDB" id="A0A9Q1MEF5"/>
<proteinExistence type="predicted"/>
<protein>
    <submittedName>
        <fullName evidence="1">Uncharacterized protein</fullName>
    </submittedName>
</protein>